<evidence type="ECO:0000313" key="1">
    <source>
        <dbReference type="EMBL" id="TDZ62073.1"/>
    </source>
</evidence>
<proteinExistence type="predicted"/>
<name>A0A4V3HWN5_COLTR</name>
<organism evidence="1 2">
    <name type="scientific">Colletotrichum trifolii</name>
    <dbReference type="NCBI Taxonomy" id="5466"/>
    <lineage>
        <taxon>Eukaryota</taxon>
        <taxon>Fungi</taxon>
        <taxon>Dikarya</taxon>
        <taxon>Ascomycota</taxon>
        <taxon>Pezizomycotina</taxon>
        <taxon>Sordariomycetes</taxon>
        <taxon>Hypocreomycetidae</taxon>
        <taxon>Glomerellales</taxon>
        <taxon>Glomerellaceae</taxon>
        <taxon>Colletotrichum</taxon>
        <taxon>Colletotrichum orbiculare species complex</taxon>
    </lineage>
</organism>
<reference evidence="1 2" key="1">
    <citation type="submission" date="2018-12" db="EMBL/GenBank/DDBJ databases">
        <title>Genome sequence and assembly of Colletotrichum trifolii.</title>
        <authorList>
            <person name="Gan P."/>
            <person name="Shirasu K."/>
        </authorList>
    </citation>
    <scope>NUCLEOTIDE SEQUENCE [LARGE SCALE GENOMIC DNA]</scope>
    <source>
        <strain evidence="1 2">543-2</strain>
    </source>
</reference>
<dbReference type="EMBL" id="RYZW01000025">
    <property type="protein sequence ID" value="TDZ62073.1"/>
    <property type="molecule type" value="Genomic_DNA"/>
</dbReference>
<dbReference type="Proteomes" id="UP000295703">
    <property type="component" value="Unassembled WGS sequence"/>
</dbReference>
<gene>
    <name evidence="1" type="ORF">CTRI78_v003869</name>
</gene>
<comment type="caution">
    <text evidence="1">The sequence shown here is derived from an EMBL/GenBank/DDBJ whole genome shotgun (WGS) entry which is preliminary data.</text>
</comment>
<evidence type="ECO:0000313" key="2">
    <source>
        <dbReference type="Proteomes" id="UP000295703"/>
    </source>
</evidence>
<dbReference type="STRING" id="5466.A0A4V3HWN5"/>
<sequence>MEDETSFAEEFCLLMLQTPSVRDQLLNLGYRVSIHGEWERLENPAAPGDPNSRGTIHDLPADVIQALSNEAATRAEGELPDQPDDLFVTELIAASERPNTPNMSSIVDPVAYLTELQKTGELEMLDYFFGNEPVFASAGFDIKIEGDGQDMDAANLTAGAAELTLGDADLSPSTWSSDSQHLMMLDEPPPAVRLKLLLRCLLRFQHQVHCSLRLRLPSRLSALVVAVVVEDVVVEDVVVEDVVVEDVVVEDVVVEDVVVAEVVEVAEEAVVGVEADVSLDLHLTLQDAAANAEALANEISNGTVREVPPGFRVVDFPQTFNNAKGTFLAGPGWSGPGDPVLPPAMDRLVERSLPPDVPGEQPPVRWCSPCGKWLWCPFFFQREGNPDGTKKKCNYCAARDHLGNWQYVKGRDRLENRDWFLQTYRPVLMPMRPWEPGYH</sequence>
<keyword evidence="2" id="KW-1185">Reference proteome</keyword>
<protein>
    <submittedName>
        <fullName evidence="1">Uncharacterized protein</fullName>
    </submittedName>
</protein>
<accession>A0A4V3HWN5</accession>
<dbReference type="AlphaFoldDB" id="A0A4V3HWN5"/>